<dbReference type="RefSeq" id="WP_184434136.1">
    <property type="nucleotide sequence ID" value="NZ_JACIGI010000011.1"/>
</dbReference>
<accession>A0A7W6RZL2</accession>
<reference evidence="1 2" key="1">
    <citation type="submission" date="2020-08" db="EMBL/GenBank/DDBJ databases">
        <title>Genome sequencing of Purple Non-Sulfur Bacteria from various extreme environments.</title>
        <authorList>
            <person name="Mayer M."/>
        </authorList>
    </citation>
    <scope>NUCLEOTIDE SEQUENCE [LARGE SCALE GENOMIC DNA]</scope>
    <source>
        <strain evidence="1 2">JA135</strain>
    </source>
</reference>
<name>A0A7W6RZL2_9PROT</name>
<comment type="caution">
    <text evidence="1">The sequence shown here is derived from an EMBL/GenBank/DDBJ whole genome shotgun (WGS) entry which is preliminary data.</text>
</comment>
<sequence length="747" mass="81851">MTAPPAAMPRTVLALYHPAGNEIRYHLLHAVAEFPMNHLGMVVRYHNVLEPLPDPDTLPGLRAVVTWFRGARLDDPAAFLAWAGGLQARGVRFVVLGDLLFAGSPDDPAIRAPLAGFLAGLGLRYGDRWISASYGVTFPVRDARMMDYERALGGMLQEYPVVRPTDPTDPAVRSWLVARYDDDPDLDSHLVVTGPAGGFAAAGYEVFTEDSGYNPASEDLDPDGLRAWLLDPFLFFGQALGLDGLPRPDITTLTGRRMYFSHIDGDGWNSKAELPGYEERGAIASEVVMREAIEPFPDLPVTVAPIAAELDPDWRAVPQSQDMARALFALPQVETASHTYTHPFHWDFFADYTPEKEAPFVAALEASGQLNTYGSAALDQEILDIGEADLSKKYSRPRAFLDQPFDLDREMGGAAAFIDRFAPADKPVRLVQWSGDTKPYPEALTAAREAGLLNINGGDTRFDGAFPSVAWVSPNGRLVGPPDQEERQIYTAASNENTYTDLWRGRFFGFRFLTETLDRCESPMRLKPINVYYHMYSGSKVASLNALLHNLYYARAHPVCPVTTTHFVTIVDGFYDTLLIPLGPDRWRVSGRGALQTIRFDAATHRAVDMVASEGVLGQRHYQGSLYVALDPAVAAPEIALMDWPTPDRAPPGTPRPYLIESRWPLRALRRDGDGDGLTVQAQGFGDGAMAWQVPPEAEARVTARDAGGAAVARLSARADRTGRLAYALPPVGLDAVEVHLALARPS</sequence>
<dbReference type="AlphaFoldDB" id="A0A7W6RZL2"/>
<protein>
    <submittedName>
        <fullName evidence="1">Uncharacterized protein</fullName>
    </submittedName>
</protein>
<keyword evidence="2" id="KW-1185">Reference proteome</keyword>
<evidence type="ECO:0000313" key="2">
    <source>
        <dbReference type="Proteomes" id="UP000555728"/>
    </source>
</evidence>
<proteinExistence type="predicted"/>
<dbReference type="PANTHER" id="PTHR35882:SF2">
    <property type="entry name" value="PELA"/>
    <property type="match status" value="1"/>
</dbReference>
<dbReference type="Proteomes" id="UP000555728">
    <property type="component" value="Unassembled WGS sequence"/>
</dbReference>
<dbReference type="EMBL" id="JACIGI010000011">
    <property type="protein sequence ID" value="MBB4285986.1"/>
    <property type="molecule type" value="Genomic_DNA"/>
</dbReference>
<dbReference type="CDD" id="cd10922">
    <property type="entry name" value="CE4_PelA_like_C"/>
    <property type="match status" value="1"/>
</dbReference>
<gene>
    <name evidence="1" type="ORF">GGD88_001709</name>
</gene>
<evidence type="ECO:0000313" key="1">
    <source>
        <dbReference type="EMBL" id="MBB4285986.1"/>
    </source>
</evidence>
<organism evidence="1 2">
    <name type="scientific">Roseospira goensis</name>
    <dbReference type="NCBI Taxonomy" id="391922"/>
    <lineage>
        <taxon>Bacteria</taxon>
        <taxon>Pseudomonadati</taxon>
        <taxon>Pseudomonadota</taxon>
        <taxon>Alphaproteobacteria</taxon>
        <taxon>Rhodospirillales</taxon>
        <taxon>Rhodospirillaceae</taxon>
        <taxon>Roseospira</taxon>
    </lineage>
</organism>
<dbReference type="PANTHER" id="PTHR35882">
    <property type="entry name" value="PELA"/>
    <property type="match status" value="1"/>
</dbReference>